<feature type="compositionally biased region" description="Basic and acidic residues" evidence="1">
    <location>
        <begin position="20"/>
        <end position="45"/>
    </location>
</feature>
<dbReference type="EMBL" id="JTDY01000781">
    <property type="protein sequence ID" value="KOB75905.1"/>
    <property type="molecule type" value="Genomic_DNA"/>
</dbReference>
<dbReference type="Proteomes" id="UP000037510">
    <property type="component" value="Unassembled WGS sequence"/>
</dbReference>
<reference evidence="2 3" key="1">
    <citation type="journal article" date="2015" name="Genome Biol. Evol.">
        <title>The genome of winter moth (Operophtera brumata) provides a genomic perspective on sexual dimorphism and phenology.</title>
        <authorList>
            <person name="Derks M.F."/>
            <person name="Smit S."/>
            <person name="Salis L."/>
            <person name="Schijlen E."/>
            <person name="Bossers A."/>
            <person name="Mateman C."/>
            <person name="Pijl A.S."/>
            <person name="de Ridder D."/>
            <person name="Groenen M.A."/>
            <person name="Visser M.E."/>
            <person name="Megens H.J."/>
        </authorList>
    </citation>
    <scope>NUCLEOTIDE SEQUENCE [LARGE SCALE GENOMIC DNA]</scope>
    <source>
        <strain evidence="2">WM2013NL</strain>
        <tissue evidence="2">Head and thorax</tissue>
    </source>
</reference>
<keyword evidence="3" id="KW-1185">Reference proteome</keyword>
<comment type="caution">
    <text evidence="2">The sequence shown here is derived from an EMBL/GenBank/DDBJ whole genome shotgun (WGS) entry which is preliminary data.</text>
</comment>
<sequence>MAGSRERLLYERRSDYNAEYRRRYEPYQDTHRYRERRPERENSERPRRKNGYVYEDIYSDFDEAQGRLSLFRPIRPEFLNLPSSFDIKYNSLPRNYYNYERDSERERRRKKDYYDFRIENERKRENEYERGRERPKLNSSLKPLQNQLKPLQDRTAKVDLNSKQKNVAVCKPLRISEKTARYWTSDEPERSRSRPKKSEEKKIVKFSEVSGCNRKMIVDDPIFGRKVVPVRELEVSLDQMIQNGYFEKHNIPIRPMVRAGNVAKEELNETVKSEPNGKELKEYLASSYCSCWKITMEDGDKEKSMEIDYIKINGGTALLRGDYRYHKQKTYTDGSTLWRCSTYNKSKCCGIISKVML</sequence>
<accession>A0A0L7LKE6</accession>
<gene>
    <name evidence="2" type="ORF">OBRU01_06023</name>
</gene>
<dbReference type="AlphaFoldDB" id="A0A0L7LKE6"/>
<protein>
    <submittedName>
        <fullName evidence="2">Uncharacterized protein</fullName>
    </submittedName>
</protein>
<evidence type="ECO:0000313" key="3">
    <source>
        <dbReference type="Proteomes" id="UP000037510"/>
    </source>
</evidence>
<feature type="region of interest" description="Disordered" evidence="1">
    <location>
        <begin position="20"/>
        <end position="48"/>
    </location>
</feature>
<proteinExistence type="predicted"/>
<evidence type="ECO:0000256" key="1">
    <source>
        <dbReference type="SAM" id="MobiDB-lite"/>
    </source>
</evidence>
<dbReference type="Gene3D" id="2.20.25.240">
    <property type="match status" value="1"/>
</dbReference>
<name>A0A0L7LKE6_OPEBR</name>
<organism evidence="2 3">
    <name type="scientific">Operophtera brumata</name>
    <name type="common">Winter moth</name>
    <name type="synonym">Phalaena brumata</name>
    <dbReference type="NCBI Taxonomy" id="104452"/>
    <lineage>
        <taxon>Eukaryota</taxon>
        <taxon>Metazoa</taxon>
        <taxon>Ecdysozoa</taxon>
        <taxon>Arthropoda</taxon>
        <taxon>Hexapoda</taxon>
        <taxon>Insecta</taxon>
        <taxon>Pterygota</taxon>
        <taxon>Neoptera</taxon>
        <taxon>Endopterygota</taxon>
        <taxon>Lepidoptera</taxon>
        <taxon>Glossata</taxon>
        <taxon>Ditrysia</taxon>
        <taxon>Geometroidea</taxon>
        <taxon>Geometridae</taxon>
        <taxon>Larentiinae</taxon>
        <taxon>Operophtera</taxon>
    </lineage>
</organism>
<evidence type="ECO:0000313" key="2">
    <source>
        <dbReference type="EMBL" id="KOB75905.1"/>
    </source>
</evidence>